<evidence type="ECO:0008006" key="4">
    <source>
        <dbReference type="Google" id="ProtNLM"/>
    </source>
</evidence>
<dbReference type="EMBL" id="CP031376">
    <property type="protein sequence ID" value="AXK50989.1"/>
    <property type="molecule type" value="Genomic_DNA"/>
</dbReference>
<keyword evidence="3" id="KW-1185">Reference proteome</keyword>
<dbReference type="KEGG" id="salx:SALLE_v1c03150"/>
<gene>
    <name evidence="2" type="ORF">SALLE_v1c03150</name>
</gene>
<organism evidence="2 3">
    <name type="scientific">Spiroplasma alleghenense</name>
    <dbReference type="NCBI Taxonomy" id="216931"/>
    <lineage>
        <taxon>Bacteria</taxon>
        <taxon>Bacillati</taxon>
        <taxon>Mycoplasmatota</taxon>
        <taxon>Mollicutes</taxon>
        <taxon>Entomoplasmatales</taxon>
        <taxon>Spiroplasmataceae</taxon>
        <taxon>Spiroplasma</taxon>
    </lineage>
</organism>
<evidence type="ECO:0000313" key="2">
    <source>
        <dbReference type="EMBL" id="AXK50989.1"/>
    </source>
</evidence>
<dbReference type="PROSITE" id="PS51257">
    <property type="entry name" value="PROKAR_LIPOPROTEIN"/>
    <property type="match status" value="1"/>
</dbReference>
<keyword evidence="1" id="KW-0732">Signal</keyword>
<evidence type="ECO:0000256" key="1">
    <source>
        <dbReference type="SAM" id="SignalP"/>
    </source>
</evidence>
<evidence type="ECO:0000313" key="3">
    <source>
        <dbReference type="Proteomes" id="UP000254792"/>
    </source>
</evidence>
<dbReference type="RefSeq" id="WP_115557906.1">
    <property type="nucleotide sequence ID" value="NZ_CP031376.1"/>
</dbReference>
<sequence length="266" mass="30405">MKKLLLLLASSAIVTTSATTVVSCSWKTPPISFEEISQVMKWVEQQVVENPQSDTGVGTLKSDSEFDESIFTMNYQKKTENNSTNIDLRKKWNDSVVNPVNSTMVDYIHSGKSITTGEDDVKMQTEEMKALTAKIQTYHFTTRVSDVFVENAQLETSESYWLSDKYQNPVTTFKRTVDEDINPIAGNQPIDKAANDLLTEKGVEKESGHWDKNFLIFDDNDIFNLSRSLRPDYYIVRFNVSFGINSKKTEHRDKKVCFYLDVKFNA</sequence>
<protein>
    <recommendedName>
        <fullName evidence="4">Lipoprotein</fullName>
    </recommendedName>
</protein>
<dbReference type="OrthoDB" id="388486at2"/>
<dbReference type="Proteomes" id="UP000254792">
    <property type="component" value="Chromosome"/>
</dbReference>
<feature type="signal peptide" evidence="1">
    <location>
        <begin position="1"/>
        <end position="18"/>
    </location>
</feature>
<feature type="chain" id="PRO_5017030038" description="Lipoprotein" evidence="1">
    <location>
        <begin position="19"/>
        <end position="266"/>
    </location>
</feature>
<accession>A0A345Z310</accession>
<proteinExistence type="predicted"/>
<reference evidence="2 3" key="1">
    <citation type="submission" date="2018-07" db="EMBL/GenBank/DDBJ databases">
        <title>Complete genome sequence of Spiroplasma alleghenense PLHS-1 (ATCC 51752).</title>
        <authorList>
            <person name="Chou L."/>
            <person name="Lee T.-Y."/>
            <person name="Tsai Y.-M."/>
            <person name="Kuo C.-H."/>
        </authorList>
    </citation>
    <scope>NUCLEOTIDE SEQUENCE [LARGE SCALE GENOMIC DNA]</scope>
    <source>
        <strain evidence="2 3">PLHS-1</strain>
    </source>
</reference>
<dbReference type="AlphaFoldDB" id="A0A345Z310"/>
<name>A0A345Z310_9MOLU</name>